<dbReference type="Proteomes" id="UP001480595">
    <property type="component" value="Unassembled WGS sequence"/>
</dbReference>
<dbReference type="EMBL" id="JAQQWL010000006">
    <property type="protein sequence ID" value="KAK8069892.1"/>
    <property type="molecule type" value="Genomic_DNA"/>
</dbReference>
<organism evidence="2 3">
    <name type="scientific">Apiospora phragmitis</name>
    <dbReference type="NCBI Taxonomy" id="2905665"/>
    <lineage>
        <taxon>Eukaryota</taxon>
        <taxon>Fungi</taxon>
        <taxon>Dikarya</taxon>
        <taxon>Ascomycota</taxon>
        <taxon>Pezizomycotina</taxon>
        <taxon>Sordariomycetes</taxon>
        <taxon>Xylariomycetidae</taxon>
        <taxon>Amphisphaeriales</taxon>
        <taxon>Apiosporaceae</taxon>
        <taxon>Apiospora</taxon>
    </lineage>
</organism>
<dbReference type="Gene3D" id="3.40.50.880">
    <property type="match status" value="1"/>
</dbReference>
<comment type="caution">
    <text evidence="2">The sequence shown here is derived from an EMBL/GenBank/DDBJ whole genome shotgun (WGS) entry which is preliminary data.</text>
</comment>
<evidence type="ECO:0000313" key="3">
    <source>
        <dbReference type="Proteomes" id="UP001480595"/>
    </source>
</evidence>
<proteinExistence type="predicted"/>
<accession>A0ABR1VG83</accession>
<dbReference type="CDD" id="cd03139">
    <property type="entry name" value="GATase1_PfpI_2"/>
    <property type="match status" value="1"/>
</dbReference>
<dbReference type="PANTHER" id="PTHR43130">
    <property type="entry name" value="ARAC-FAMILY TRANSCRIPTIONAL REGULATOR"/>
    <property type="match status" value="1"/>
</dbReference>
<dbReference type="Pfam" id="PF01965">
    <property type="entry name" value="DJ-1_PfpI"/>
    <property type="match status" value="1"/>
</dbReference>
<dbReference type="InterPro" id="IPR002818">
    <property type="entry name" value="DJ-1/PfpI"/>
</dbReference>
<protein>
    <submittedName>
        <fullName evidence="2">ThiJ/PfpI family protein</fullName>
    </submittedName>
</protein>
<evidence type="ECO:0000259" key="1">
    <source>
        <dbReference type="Pfam" id="PF01965"/>
    </source>
</evidence>
<gene>
    <name evidence="2" type="ORF">PG994_006508</name>
</gene>
<sequence>MSADSKPPTKYGVVLFPGFQSLDVFGPCDLLATHSRFNTLSIAMLSSTMDPVPSNLLPADGCGQRVVPTHTFDNAPEDIEVLLVPGGPGTRDDDAIAPTMAYVKKVYPNLRYLLTVCTGSALVAKTGLLDGKRATTNKKSFKWATCQGLEVNWVLGARWVTDGNIWSSSGITAGIDMTLAFMAAVYGEDAAQTVADQSEYQRHTDASETRLRSLPVLDHDSGQNRS</sequence>
<keyword evidence="3" id="KW-1185">Reference proteome</keyword>
<dbReference type="PANTHER" id="PTHR43130:SF15">
    <property type="entry name" value="THIJ_PFPI FAMILY PROTEIN (AFU_ORTHOLOGUE AFUA_5G14240)"/>
    <property type="match status" value="1"/>
</dbReference>
<reference evidence="2 3" key="1">
    <citation type="submission" date="2023-01" db="EMBL/GenBank/DDBJ databases">
        <title>Analysis of 21 Apiospora genomes using comparative genomics revels a genus with tremendous synthesis potential of carbohydrate active enzymes and secondary metabolites.</title>
        <authorList>
            <person name="Sorensen T."/>
        </authorList>
    </citation>
    <scope>NUCLEOTIDE SEQUENCE [LARGE SCALE GENOMIC DNA]</scope>
    <source>
        <strain evidence="2 3">CBS 135458</strain>
    </source>
</reference>
<dbReference type="RefSeq" id="XP_066717186.1">
    <property type="nucleotide sequence ID" value="XM_066857917.1"/>
</dbReference>
<dbReference type="GeneID" id="92090980"/>
<evidence type="ECO:0000313" key="2">
    <source>
        <dbReference type="EMBL" id="KAK8069892.1"/>
    </source>
</evidence>
<dbReference type="InterPro" id="IPR029062">
    <property type="entry name" value="Class_I_gatase-like"/>
</dbReference>
<feature type="domain" description="DJ-1/PfpI" evidence="1">
    <location>
        <begin position="13"/>
        <end position="183"/>
    </location>
</feature>
<dbReference type="SUPFAM" id="SSF52317">
    <property type="entry name" value="Class I glutamine amidotransferase-like"/>
    <property type="match status" value="1"/>
</dbReference>
<dbReference type="InterPro" id="IPR052158">
    <property type="entry name" value="INH-QAR"/>
</dbReference>
<name>A0ABR1VG83_9PEZI</name>